<accession>N8Q1K7</accession>
<dbReference type="HOGENOM" id="CLU_1615456_0_0_6"/>
<dbReference type="Proteomes" id="UP000018426">
    <property type="component" value="Unassembled WGS sequence"/>
</dbReference>
<evidence type="ECO:0000313" key="2">
    <source>
        <dbReference type="EMBL" id="ENU32621.1"/>
    </source>
</evidence>
<feature type="region of interest" description="Disordered" evidence="1">
    <location>
        <begin position="1"/>
        <end position="25"/>
    </location>
</feature>
<dbReference type="AlphaFoldDB" id="N8Q1K7"/>
<name>N8Q1K7_9GAMM</name>
<comment type="caution">
    <text evidence="2">The sequence shown here is derived from an EMBL/GenBank/DDBJ whole genome shotgun (WGS) entry which is preliminary data.</text>
</comment>
<dbReference type="PATRIC" id="fig|1217671.3.peg.2564"/>
<gene>
    <name evidence="2" type="ORF">F989_02609</name>
</gene>
<sequence length="169" mass="19164">MALEQQEQQITQHANQGTHSGEKSQASFQSQAGFIAANGSMNVSFYYIPHMSSVVEATHVRKALVPFVDLLIEHSIDLDARHLTLYHHLPIDEVTAALQRLSLGAELQQTMSHYEPVEISTFNKQEKTDSSSQNKTFTENQLNPIQQFLYAALEKLRQWIKVLQGKKDQ</sequence>
<evidence type="ECO:0008006" key="4">
    <source>
        <dbReference type="Google" id="ProtNLM"/>
    </source>
</evidence>
<reference evidence="2 3" key="1">
    <citation type="submission" date="2013-02" db="EMBL/GenBank/DDBJ databases">
        <title>The Genome Sequence of Acinetobacter parvus NIPH 1103.</title>
        <authorList>
            <consortium name="The Broad Institute Genome Sequencing Platform"/>
            <consortium name="The Broad Institute Genome Sequencing Center for Infectious Disease"/>
            <person name="Cerqueira G."/>
            <person name="Feldgarden M."/>
            <person name="Courvalin P."/>
            <person name="Perichon B."/>
            <person name="Grillot-Courvalin C."/>
            <person name="Clermont D."/>
            <person name="Rocha E."/>
            <person name="Yoon E.-J."/>
            <person name="Nemec A."/>
            <person name="Walker B."/>
            <person name="Young S.K."/>
            <person name="Zeng Q."/>
            <person name="Gargeya S."/>
            <person name="Fitzgerald M."/>
            <person name="Haas B."/>
            <person name="Abouelleil A."/>
            <person name="Alvarado L."/>
            <person name="Arachchi H.M."/>
            <person name="Berlin A.M."/>
            <person name="Chapman S.B."/>
            <person name="Dewar J."/>
            <person name="Goldberg J."/>
            <person name="Griggs A."/>
            <person name="Gujja S."/>
            <person name="Hansen M."/>
            <person name="Howarth C."/>
            <person name="Imamovic A."/>
            <person name="Larimer J."/>
            <person name="McCowan C."/>
            <person name="Murphy C."/>
            <person name="Neiman D."/>
            <person name="Pearson M."/>
            <person name="Priest M."/>
            <person name="Roberts A."/>
            <person name="Saif S."/>
            <person name="Shea T."/>
            <person name="Sisk P."/>
            <person name="Sykes S."/>
            <person name="Wortman J."/>
            <person name="Nusbaum C."/>
            <person name="Birren B."/>
        </authorList>
    </citation>
    <scope>NUCLEOTIDE SEQUENCE [LARGE SCALE GENOMIC DNA]</scope>
    <source>
        <strain evidence="2 3">NIPH 1103</strain>
    </source>
</reference>
<dbReference type="STRING" id="134533.GCA_001485085_01020"/>
<organism evidence="2 3">
    <name type="scientific">Acinetobacter parvus NIPH 1103</name>
    <dbReference type="NCBI Taxonomy" id="1217671"/>
    <lineage>
        <taxon>Bacteria</taxon>
        <taxon>Pseudomonadati</taxon>
        <taxon>Pseudomonadota</taxon>
        <taxon>Gammaproteobacteria</taxon>
        <taxon>Moraxellales</taxon>
        <taxon>Moraxellaceae</taxon>
        <taxon>Acinetobacter</taxon>
    </lineage>
</organism>
<dbReference type="EMBL" id="APOL01000042">
    <property type="protein sequence ID" value="ENU32621.1"/>
    <property type="molecule type" value="Genomic_DNA"/>
</dbReference>
<evidence type="ECO:0000256" key="1">
    <source>
        <dbReference type="SAM" id="MobiDB-lite"/>
    </source>
</evidence>
<protein>
    <recommendedName>
        <fullName evidence="4">Cobalt transporter</fullName>
    </recommendedName>
</protein>
<proteinExistence type="predicted"/>
<evidence type="ECO:0000313" key="3">
    <source>
        <dbReference type="Proteomes" id="UP000018426"/>
    </source>
</evidence>
<dbReference type="RefSeq" id="WP_004675122.1">
    <property type="nucleotide sequence ID" value="NZ_KB849218.1"/>
</dbReference>